<comment type="caution">
    <text evidence="1">The sequence shown here is derived from an EMBL/GenBank/DDBJ whole genome shotgun (WGS) entry which is preliminary data.</text>
</comment>
<gene>
    <name evidence="1" type="ORF">EC604_01440</name>
</gene>
<organism evidence="1 2">
    <name type="scientific">Paenibacillus amylolyticus</name>
    <dbReference type="NCBI Taxonomy" id="1451"/>
    <lineage>
        <taxon>Bacteria</taxon>
        <taxon>Bacillati</taxon>
        <taxon>Bacillota</taxon>
        <taxon>Bacilli</taxon>
        <taxon>Bacillales</taxon>
        <taxon>Paenibacillaceae</taxon>
        <taxon>Paenibacillus</taxon>
    </lineage>
</organism>
<sequence>MRPLVFDGVGTVVAYDLDGKVKYVEDKVTKLTLQLQFDWQAVMGGDSGYAFHYTAGDLQDKASIEVPRYSPIIADMSQGATTKRITDMEFDETEQGLLGTDGYTIKAPTKYAGTFTEESDQVYIVDVDTDERTLLTRVASTPTDQQYTISATGKIVSSDANKGREILVTYKWSKEGTETAFDGNRRPAPFKLTHRFELIDDKNGNPIPVQVTIFKALGGGTLDVSQERKKPSTTTIDLQVMEPGRSADNPEGHAMTIKFGI</sequence>
<proteinExistence type="predicted"/>
<accession>A0A5M9WLR8</accession>
<evidence type="ECO:0000313" key="2">
    <source>
        <dbReference type="Proteomes" id="UP000323664"/>
    </source>
</evidence>
<dbReference type="OrthoDB" id="2594965at2"/>
<protein>
    <submittedName>
        <fullName evidence="1">Uncharacterized protein</fullName>
    </submittedName>
</protein>
<dbReference type="RefSeq" id="WP_123062426.1">
    <property type="nucleotide sequence ID" value="NZ_RIAS01000001.1"/>
</dbReference>
<dbReference type="AlphaFoldDB" id="A0A5M9WLR8"/>
<dbReference type="Proteomes" id="UP000323664">
    <property type="component" value="Unassembled WGS sequence"/>
</dbReference>
<reference evidence="1 2" key="1">
    <citation type="journal article" date="2019" name="J. Ind. Microbiol. Biotechnol.">
        <title>Paenibacillus amylolyticus 27C64 has a diverse set of carbohydrate-active enzymes and complete pectin deconstruction system.</title>
        <authorList>
            <person name="Keggi C."/>
            <person name="Doran-Peterson J."/>
        </authorList>
    </citation>
    <scope>NUCLEOTIDE SEQUENCE [LARGE SCALE GENOMIC DNA]</scope>
    <source>
        <strain evidence="1 2">27C64</strain>
    </source>
</reference>
<dbReference type="EMBL" id="RIAS01000001">
    <property type="protein sequence ID" value="KAA8782511.1"/>
    <property type="molecule type" value="Genomic_DNA"/>
</dbReference>
<name>A0A5M9WLR8_PAEAM</name>
<evidence type="ECO:0000313" key="1">
    <source>
        <dbReference type="EMBL" id="KAA8782511.1"/>
    </source>
</evidence>